<sequence>MLGVLPCPSSLVNHHESVLMMLSSWSFRSWAFWSLTITDTERTRP</sequence>
<evidence type="ECO:0000313" key="1">
    <source>
        <dbReference type="EMBL" id="EFF80594.1"/>
    </source>
</evidence>
<accession>D4TWY4</accession>
<reference evidence="1 2" key="1">
    <citation type="submission" date="2009-10" db="EMBL/GenBank/DDBJ databases">
        <authorList>
            <person name="Weinstock G."/>
            <person name="Sodergren E."/>
            <person name="Clifton S."/>
            <person name="Fulton L."/>
            <person name="Fulton B."/>
            <person name="Courtney L."/>
            <person name="Fronick C."/>
            <person name="Harrison M."/>
            <person name="Strong C."/>
            <person name="Farmer C."/>
            <person name="Delahaunty K."/>
            <person name="Markovic C."/>
            <person name="Hall O."/>
            <person name="Minx P."/>
            <person name="Tomlinson C."/>
            <person name="Mitreva M."/>
            <person name="Nelson J."/>
            <person name="Hou S."/>
            <person name="Wollam A."/>
            <person name="Pepin K.H."/>
            <person name="Johnson M."/>
            <person name="Bhonagiri V."/>
            <person name="Nash W.E."/>
            <person name="Warren W."/>
            <person name="Chinwalla A."/>
            <person name="Mardis E.R."/>
            <person name="Wilson R.K."/>
        </authorList>
    </citation>
    <scope>NUCLEOTIDE SEQUENCE [LARGE SCALE GENOMIC DNA]</scope>
    <source>
        <strain evidence="1 2">F0309</strain>
    </source>
</reference>
<name>D4TWY4_9ACTO</name>
<gene>
    <name evidence="1" type="ORF">HMPREF0970_00600</name>
</gene>
<dbReference type="EMBL" id="ACYT02000015">
    <property type="protein sequence ID" value="EFF80594.1"/>
    <property type="molecule type" value="Genomic_DNA"/>
</dbReference>
<dbReference type="AlphaFoldDB" id="D4TWY4"/>
<evidence type="ECO:0000313" key="2">
    <source>
        <dbReference type="Proteomes" id="UP000003150"/>
    </source>
</evidence>
<dbReference type="HOGENOM" id="CLU_3195093_0_0_11"/>
<dbReference type="Proteomes" id="UP000003150">
    <property type="component" value="Unassembled WGS sequence"/>
</dbReference>
<protein>
    <submittedName>
        <fullName evidence="1">Uncharacterized protein</fullName>
    </submittedName>
</protein>
<organism evidence="1 2">
    <name type="scientific">Schaalia odontolytica F0309</name>
    <dbReference type="NCBI Taxonomy" id="649742"/>
    <lineage>
        <taxon>Bacteria</taxon>
        <taxon>Bacillati</taxon>
        <taxon>Actinomycetota</taxon>
        <taxon>Actinomycetes</taxon>
        <taxon>Actinomycetales</taxon>
        <taxon>Actinomycetaceae</taxon>
        <taxon>Schaalia</taxon>
    </lineage>
</organism>
<proteinExistence type="predicted"/>
<comment type="caution">
    <text evidence="1">The sequence shown here is derived from an EMBL/GenBank/DDBJ whole genome shotgun (WGS) entry which is preliminary data.</text>
</comment>